<protein>
    <submittedName>
        <fullName evidence="1">Uncharacterized protein</fullName>
    </submittedName>
</protein>
<evidence type="ECO:0000313" key="2">
    <source>
        <dbReference type="Proteomes" id="UP001458880"/>
    </source>
</evidence>
<dbReference type="PANTHER" id="PTHR47331">
    <property type="entry name" value="PHD-TYPE DOMAIN-CONTAINING PROTEIN"/>
    <property type="match status" value="1"/>
</dbReference>
<name>A0AAW1K065_POPJA</name>
<dbReference type="AlphaFoldDB" id="A0AAW1K065"/>
<dbReference type="PANTHER" id="PTHR47331:SF5">
    <property type="entry name" value="RIBONUCLEASE H"/>
    <property type="match status" value="1"/>
</dbReference>
<dbReference type="Proteomes" id="UP001458880">
    <property type="component" value="Unassembled WGS sequence"/>
</dbReference>
<keyword evidence="2" id="KW-1185">Reference proteome</keyword>
<comment type="caution">
    <text evidence="1">The sequence shown here is derived from an EMBL/GenBank/DDBJ whole genome shotgun (WGS) entry which is preliminary data.</text>
</comment>
<accession>A0AAW1K065</accession>
<evidence type="ECO:0000313" key="1">
    <source>
        <dbReference type="EMBL" id="KAK9710480.1"/>
    </source>
</evidence>
<dbReference type="EMBL" id="JASPKY010000292">
    <property type="protein sequence ID" value="KAK9710480.1"/>
    <property type="molecule type" value="Genomic_DNA"/>
</dbReference>
<sequence>MIPNIKEYCGVPAWRSSPNDKVQMFNLSTVTYGTASASFLAIRALQQLALDEKEAFPIGSKIALRDFYVDDLITGANTTEDCPSGYVDDLITGANTTEDAKTILRQTTNLLQRGGFELRKWNSNNPDVFDDSDMLNFHYSFNLHPTSNKTLYGLTTRGR</sequence>
<reference evidence="1 2" key="1">
    <citation type="journal article" date="2024" name="BMC Genomics">
        <title>De novo assembly and annotation of Popillia japonica's genome with initial clues to its potential as an invasive pest.</title>
        <authorList>
            <person name="Cucini C."/>
            <person name="Boschi S."/>
            <person name="Funari R."/>
            <person name="Cardaioli E."/>
            <person name="Iannotti N."/>
            <person name="Marturano G."/>
            <person name="Paoli F."/>
            <person name="Bruttini M."/>
            <person name="Carapelli A."/>
            <person name="Frati F."/>
            <person name="Nardi F."/>
        </authorList>
    </citation>
    <scope>NUCLEOTIDE SEQUENCE [LARGE SCALE GENOMIC DNA]</scope>
    <source>
        <strain evidence="1">DMR45628</strain>
    </source>
</reference>
<proteinExistence type="predicted"/>
<gene>
    <name evidence="1" type="ORF">QE152_g25997</name>
</gene>
<organism evidence="1 2">
    <name type="scientific">Popillia japonica</name>
    <name type="common">Japanese beetle</name>
    <dbReference type="NCBI Taxonomy" id="7064"/>
    <lineage>
        <taxon>Eukaryota</taxon>
        <taxon>Metazoa</taxon>
        <taxon>Ecdysozoa</taxon>
        <taxon>Arthropoda</taxon>
        <taxon>Hexapoda</taxon>
        <taxon>Insecta</taxon>
        <taxon>Pterygota</taxon>
        <taxon>Neoptera</taxon>
        <taxon>Endopterygota</taxon>
        <taxon>Coleoptera</taxon>
        <taxon>Polyphaga</taxon>
        <taxon>Scarabaeiformia</taxon>
        <taxon>Scarabaeidae</taxon>
        <taxon>Rutelinae</taxon>
        <taxon>Popillia</taxon>
    </lineage>
</organism>